<dbReference type="STRING" id="64791.A0A151X6L0"/>
<dbReference type="InterPro" id="IPR012337">
    <property type="entry name" value="RNaseH-like_sf"/>
</dbReference>
<dbReference type="SUPFAM" id="SSF56672">
    <property type="entry name" value="DNA/RNA polymerases"/>
    <property type="match status" value="1"/>
</dbReference>
<accession>A0A151X6L0</accession>
<dbReference type="InterPro" id="IPR021109">
    <property type="entry name" value="Peptidase_aspartic_dom_sf"/>
</dbReference>
<dbReference type="GO" id="GO:0071897">
    <property type="term" value="P:DNA biosynthetic process"/>
    <property type="evidence" value="ECO:0007669"/>
    <property type="project" value="UniProtKB-ARBA"/>
</dbReference>
<dbReference type="AlphaFoldDB" id="A0A151X6L0"/>
<dbReference type="InterPro" id="IPR043502">
    <property type="entry name" value="DNA/RNA_pol_sf"/>
</dbReference>
<dbReference type="GO" id="GO:0042575">
    <property type="term" value="C:DNA polymerase complex"/>
    <property type="evidence" value="ECO:0007669"/>
    <property type="project" value="UniProtKB-ARBA"/>
</dbReference>
<evidence type="ECO:0000313" key="2">
    <source>
        <dbReference type="Proteomes" id="UP000075809"/>
    </source>
</evidence>
<dbReference type="Proteomes" id="UP000075809">
    <property type="component" value="Unassembled WGS sequence"/>
</dbReference>
<dbReference type="GO" id="GO:0003676">
    <property type="term" value="F:nucleic acid binding"/>
    <property type="evidence" value="ECO:0007669"/>
    <property type="project" value="InterPro"/>
</dbReference>
<feature type="non-terminal residue" evidence="1">
    <location>
        <position position="1"/>
    </location>
</feature>
<dbReference type="InterPro" id="IPR036397">
    <property type="entry name" value="RNaseH_sf"/>
</dbReference>
<proteinExistence type="predicted"/>
<dbReference type="PANTHER" id="PTHR47331">
    <property type="entry name" value="PHD-TYPE DOMAIN-CONTAINING PROTEIN"/>
    <property type="match status" value="1"/>
</dbReference>
<protein>
    <submittedName>
        <fullName evidence="1">Uncharacterized protein</fullName>
    </submittedName>
</protein>
<dbReference type="Gene3D" id="3.30.420.10">
    <property type="entry name" value="Ribonuclease H-like superfamily/Ribonuclease H"/>
    <property type="match status" value="1"/>
</dbReference>
<dbReference type="Gene3D" id="2.40.70.10">
    <property type="entry name" value="Acid Proteases"/>
    <property type="match status" value="1"/>
</dbReference>
<reference evidence="1 2" key="1">
    <citation type="submission" date="2015-09" db="EMBL/GenBank/DDBJ databases">
        <title>Trachymyrmex zeteki WGS genome.</title>
        <authorList>
            <person name="Nygaard S."/>
            <person name="Hu H."/>
            <person name="Boomsma J."/>
            <person name="Zhang G."/>
        </authorList>
    </citation>
    <scope>NUCLEOTIDE SEQUENCE [LARGE SCALE GENOMIC DNA]</scope>
    <source>
        <strain evidence="1">Tzet28-1</strain>
        <tissue evidence="1">Whole body</tissue>
    </source>
</reference>
<evidence type="ECO:0000313" key="1">
    <source>
        <dbReference type="EMBL" id="KYQ56021.1"/>
    </source>
</evidence>
<dbReference type="EMBL" id="KQ982480">
    <property type="protein sequence ID" value="KYQ56021.1"/>
    <property type="molecule type" value="Genomic_DNA"/>
</dbReference>
<dbReference type="CDD" id="cd00303">
    <property type="entry name" value="retropepsin_like"/>
    <property type="match status" value="1"/>
</dbReference>
<organism evidence="1 2">
    <name type="scientific">Mycetomoellerius zeteki</name>
    <dbReference type="NCBI Taxonomy" id="64791"/>
    <lineage>
        <taxon>Eukaryota</taxon>
        <taxon>Metazoa</taxon>
        <taxon>Ecdysozoa</taxon>
        <taxon>Arthropoda</taxon>
        <taxon>Hexapoda</taxon>
        <taxon>Insecta</taxon>
        <taxon>Pterygota</taxon>
        <taxon>Neoptera</taxon>
        <taxon>Endopterygota</taxon>
        <taxon>Hymenoptera</taxon>
        <taxon>Apocrita</taxon>
        <taxon>Aculeata</taxon>
        <taxon>Formicoidea</taxon>
        <taxon>Formicidae</taxon>
        <taxon>Myrmicinae</taxon>
        <taxon>Mycetomoellerius</taxon>
    </lineage>
</organism>
<name>A0A151X6L0_9HYME</name>
<gene>
    <name evidence="1" type="ORF">ALC60_05087</name>
</gene>
<dbReference type="SUPFAM" id="SSF53098">
    <property type="entry name" value="Ribonuclease H-like"/>
    <property type="match status" value="1"/>
</dbReference>
<sequence length="702" mass="79149">SQFESQLFSALLRLIGCQRIRTTAYHPAANGLIERWHRSFKTAIMCHTGTDWTRVLLTVLLGLRTHVRLDTIHALQALKRPTAHWDDLLVHILSGKLDTLTSREWRLSLTSSELPTLKQLIDFISHRCQTLEANEKPGTRVQSQSAAKRQSCVATVKARCVFCKGEHFIYHCQKFLALPVSQRISEIRKRKIYINCLRSSDHTSSACPSGSCKTCNSKHNSLLHLIAVNSTKSDTSESHNSATNEREGAIPAISPTTLVANSANSPAHNCVMLSTAVVSAYDCKGARKSCRVLLDCGSQANFISQRFLETLGLKTRASDISISGINKTATRSFRTAELRLQSRINSFNMSLDCIVTDHVTDKLPAFTLKRSTFEIPQNIELADPQFNIASEIDVLIGADHFWNLLCVGQIKSSPAHPTLHKTRFGWILTNSSKSKQNVQSFHASVSNTQLHEQLSHFWSTEDVAETSNNYNNDENRCEQHFLQNLSRDAQGRMIVKLPFKEHAPNSMGNSREVALKRLYGIERRLNRDPHLKIQYSEFMNEYLALGHMKLIDEQSDHCSESFYLPHHCVFKAIQGSSKIRVVFDASAKSSTGVSLNEALMVGPTVQQDLFSILLRFRTFRFVLTADIIKMYRQVMVHPSQTRYQRILWRNDSSSNVQAYELVTVTYGTSSASYLATRCLKWLAERYANELPSGSVCVGRVLR</sequence>
<keyword evidence="2" id="KW-1185">Reference proteome</keyword>
<dbReference type="PANTHER" id="PTHR47331:SF5">
    <property type="entry name" value="RIBONUCLEASE H"/>
    <property type="match status" value="1"/>
</dbReference>